<dbReference type="SUPFAM" id="SSF140490">
    <property type="entry name" value="Nqo1C-terminal domain-like"/>
    <property type="match status" value="1"/>
</dbReference>
<feature type="domain" description="4Fe-4S ferredoxin-type" evidence="6">
    <location>
        <begin position="601"/>
        <end position="630"/>
    </location>
</feature>
<evidence type="ECO:0000256" key="2">
    <source>
        <dbReference type="ARBA" id="ARBA00022485"/>
    </source>
</evidence>
<evidence type="ECO:0000256" key="1">
    <source>
        <dbReference type="ARBA" id="ARBA00007523"/>
    </source>
</evidence>
<dbReference type="Gene3D" id="3.40.50.11540">
    <property type="entry name" value="NADH-ubiquinone oxidoreductase 51kDa subunit"/>
    <property type="match status" value="1"/>
</dbReference>
<dbReference type="GO" id="GO:0010181">
    <property type="term" value="F:FMN binding"/>
    <property type="evidence" value="ECO:0007669"/>
    <property type="project" value="InterPro"/>
</dbReference>
<dbReference type="InterPro" id="IPR011538">
    <property type="entry name" value="Nuo51_FMN-bd"/>
</dbReference>
<comment type="similarity">
    <text evidence="1">Belongs to the complex I 51 kDa subunit family.</text>
</comment>
<evidence type="ECO:0000256" key="5">
    <source>
        <dbReference type="ARBA" id="ARBA00023014"/>
    </source>
</evidence>
<dbReference type="Gene3D" id="6.10.250.1450">
    <property type="match status" value="1"/>
</dbReference>
<dbReference type="Pfam" id="PF10589">
    <property type="entry name" value="NADH_4Fe-4S"/>
    <property type="match status" value="1"/>
</dbReference>
<comment type="caution">
    <text evidence="7">The sequence shown here is derived from an EMBL/GenBank/DDBJ whole genome shotgun (WGS) entry which is preliminary data.</text>
</comment>
<dbReference type="FunFam" id="3.40.50.11540:FF:000001">
    <property type="entry name" value="NADH dehydrogenase [ubiquinone] flavoprotein 1, mitochondrial"/>
    <property type="match status" value="1"/>
</dbReference>
<accession>A0A367ZNF1</accession>
<dbReference type="InterPro" id="IPR036249">
    <property type="entry name" value="Thioredoxin-like_sf"/>
</dbReference>
<evidence type="ECO:0000313" key="8">
    <source>
        <dbReference type="Proteomes" id="UP000252355"/>
    </source>
</evidence>
<keyword evidence="3" id="KW-0479">Metal-binding</keyword>
<keyword evidence="4" id="KW-0408">Iron</keyword>
<dbReference type="SUPFAM" id="SSF142984">
    <property type="entry name" value="Nqo1 middle domain-like"/>
    <property type="match status" value="1"/>
</dbReference>
<dbReference type="InterPro" id="IPR019575">
    <property type="entry name" value="Nuop51_4Fe4S-bd"/>
</dbReference>
<evidence type="ECO:0000256" key="4">
    <source>
        <dbReference type="ARBA" id="ARBA00023004"/>
    </source>
</evidence>
<protein>
    <submittedName>
        <fullName evidence="7">[FeFe] hydrogenase large subuni, NuoF-like subunit</fullName>
    </submittedName>
</protein>
<dbReference type="GO" id="GO:0051539">
    <property type="term" value="F:4 iron, 4 sulfur cluster binding"/>
    <property type="evidence" value="ECO:0007669"/>
    <property type="project" value="UniProtKB-KW"/>
</dbReference>
<dbReference type="InterPro" id="IPR017900">
    <property type="entry name" value="4Fe4S_Fe_S_CS"/>
</dbReference>
<name>A0A367ZNF1_9BACT</name>
<dbReference type="InterPro" id="IPR001949">
    <property type="entry name" value="NADH-UbQ_OxRdtase_51kDa_CS"/>
</dbReference>
<organism evidence="7 8">
    <name type="scientific">Candidatus Ozemobacter sibiricus</name>
    <dbReference type="NCBI Taxonomy" id="2268124"/>
    <lineage>
        <taxon>Bacteria</taxon>
        <taxon>Candidatus Ozemobacteria</taxon>
        <taxon>Candidatus Ozemobacterales</taxon>
        <taxon>Candidatus Ozemobacteraceae</taxon>
        <taxon>Candidatus Ozemobacter</taxon>
    </lineage>
</organism>
<dbReference type="EMBL" id="QOQW01000012">
    <property type="protein sequence ID" value="RCK79580.1"/>
    <property type="molecule type" value="Genomic_DNA"/>
</dbReference>
<sequence>MTTQTPTAASTTSSLLSHPLTIPELLSGRPRAEAAAALRAALDGKTVVYVGLGTCGLASGGMDIWNRLEAMNQSGRIAVILKKTGCIGYCQNEVMVDIKKPGRPRVSFGNVTPERLETIVASYLEKDELPRDLVLGISESYPEGPDFAIPAEWSGIPRFKDLPFFRKQLRIVLRNCGNLDPDSLEEYLAAGGYQALAKALRMPRAQVIAEVTASGLRGRGGGGFPTGRKWEFAFRQESDQKYIVMNADEGDPGAFMDRSVLEGDPHRVIEGMAIGGYAIGATKGYIYVRAEYPLAIEKLTRAIDQCRRVGLLGKNILDSGVDFDLTLKMGAGAFVCGEETALIASIEGKRGMPRPRPPFPAVAGVFGKPTVINNVETFANVPDILWKGARWFSSIGTEKSKGTKVFALTGKVNLSGLIEVPMGISLREIIYDIGGGIPQGGQFKAAQIGGPSGGCLPASCLDTPIDYDSLINAGAMMGSGGLVVMDDKTCMVDVARYFINFTRAESCGKCIPCREGIARLQEMLDTIVQAPESEKGNMTLERFKSVIDLRHTCELIRDTAACGLGQTAPNPILSTLRYFKEEYEAHIYDRHCPAGKCKSLLTFRIEPEACKGCGICKKKCPNAAIVGEIKHSHYIVKDKCIRCGVCAEVCPFKAIHVS</sequence>
<gene>
    <name evidence="7" type="ORF">OZSIB_4334</name>
</gene>
<dbReference type="InterPro" id="IPR017896">
    <property type="entry name" value="4Fe4S_Fe-S-bd"/>
</dbReference>
<dbReference type="PANTHER" id="PTHR43578:SF3">
    <property type="entry name" value="NADH-QUINONE OXIDOREDUCTASE SUBUNIT F"/>
    <property type="match status" value="1"/>
</dbReference>
<dbReference type="InterPro" id="IPR037207">
    <property type="entry name" value="Nuop51_4Fe4S-bd_sf"/>
</dbReference>
<keyword evidence="2" id="KW-0004">4Fe-4S</keyword>
<reference evidence="7 8" key="1">
    <citation type="submission" date="2018-05" db="EMBL/GenBank/DDBJ databases">
        <title>A metagenomic window into the 2 km-deep terrestrial subsurface aquifer revealed taxonomically and functionally diverse microbial community comprising novel uncultured bacterial lineages.</title>
        <authorList>
            <person name="Kadnikov V.V."/>
            <person name="Mardanov A.V."/>
            <person name="Beletsky A.V."/>
            <person name="Banks D."/>
            <person name="Pimenov N.V."/>
            <person name="Frank Y.A."/>
            <person name="Karnachuk O.V."/>
            <person name="Ravin N.V."/>
        </authorList>
    </citation>
    <scope>NUCLEOTIDE SEQUENCE [LARGE SCALE GENOMIC DNA]</scope>
    <source>
        <strain evidence="7">BY5</strain>
    </source>
</reference>
<dbReference type="PANTHER" id="PTHR43578">
    <property type="entry name" value="NADH-QUINONE OXIDOREDUCTASE SUBUNIT F"/>
    <property type="match status" value="1"/>
</dbReference>
<dbReference type="Pfam" id="PF00037">
    <property type="entry name" value="Fer4"/>
    <property type="match status" value="2"/>
</dbReference>
<dbReference type="GO" id="GO:0046872">
    <property type="term" value="F:metal ion binding"/>
    <property type="evidence" value="ECO:0007669"/>
    <property type="project" value="UniProtKB-KW"/>
</dbReference>
<dbReference type="CDD" id="cd02980">
    <property type="entry name" value="TRX_Fd_family"/>
    <property type="match status" value="1"/>
</dbReference>
<dbReference type="SUPFAM" id="SSF142019">
    <property type="entry name" value="Nqo1 FMN-binding domain-like"/>
    <property type="match status" value="1"/>
</dbReference>
<evidence type="ECO:0000256" key="3">
    <source>
        <dbReference type="ARBA" id="ARBA00022723"/>
    </source>
</evidence>
<feature type="domain" description="4Fe-4S ferredoxin-type" evidence="6">
    <location>
        <begin position="631"/>
        <end position="658"/>
    </location>
</feature>
<dbReference type="AlphaFoldDB" id="A0A367ZNF1"/>
<dbReference type="Gene3D" id="3.10.20.600">
    <property type="match status" value="1"/>
</dbReference>
<dbReference type="PROSITE" id="PS00645">
    <property type="entry name" value="COMPLEX1_51K_2"/>
    <property type="match status" value="1"/>
</dbReference>
<dbReference type="SUPFAM" id="SSF54862">
    <property type="entry name" value="4Fe-4S ferredoxins"/>
    <property type="match status" value="1"/>
</dbReference>
<dbReference type="InterPro" id="IPR037225">
    <property type="entry name" value="Nuo51_FMN-bd_sf"/>
</dbReference>
<dbReference type="Gene3D" id="3.40.30.10">
    <property type="entry name" value="Glutaredoxin"/>
    <property type="match status" value="1"/>
</dbReference>
<dbReference type="Pfam" id="PF01512">
    <property type="entry name" value="Complex1_51K"/>
    <property type="match status" value="1"/>
</dbReference>
<evidence type="ECO:0000313" key="7">
    <source>
        <dbReference type="EMBL" id="RCK79580.1"/>
    </source>
</evidence>
<dbReference type="SMART" id="SM00928">
    <property type="entry name" value="NADH_4Fe-4S"/>
    <property type="match status" value="1"/>
</dbReference>
<dbReference type="GO" id="GO:0008137">
    <property type="term" value="F:NADH dehydrogenase (ubiquinone) activity"/>
    <property type="evidence" value="ECO:0007669"/>
    <property type="project" value="InterPro"/>
</dbReference>
<dbReference type="Proteomes" id="UP000252355">
    <property type="component" value="Unassembled WGS sequence"/>
</dbReference>
<dbReference type="Gene3D" id="3.30.70.20">
    <property type="match status" value="1"/>
</dbReference>
<keyword evidence="5" id="KW-0411">Iron-sulfur</keyword>
<proteinExistence type="inferred from homology"/>
<dbReference type="Gene3D" id="1.20.1440.230">
    <property type="entry name" value="NADH-ubiquinone oxidoreductase 51kDa subunit, iron-sulphur binding domain"/>
    <property type="match status" value="1"/>
</dbReference>
<dbReference type="PROSITE" id="PS00198">
    <property type="entry name" value="4FE4S_FER_1"/>
    <property type="match status" value="1"/>
</dbReference>
<evidence type="ECO:0000259" key="6">
    <source>
        <dbReference type="PROSITE" id="PS51379"/>
    </source>
</evidence>
<dbReference type="SUPFAM" id="SSF52833">
    <property type="entry name" value="Thioredoxin-like"/>
    <property type="match status" value="1"/>
</dbReference>
<dbReference type="PROSITE" id="PS51379">
    <property type="entry name" value="4FE4S_FER_2"/>
    <property type="match status" value="2"/>
</dbReference>